<evidence type="ECO:0000256" key="2">
    <source>
        <dbReference type="RuleBase" id="RU003750"/>
    </source>
</evidence>
<evidence type="ECO:0000313" key="4">
    <source>
        <dbReference type="EMBL" id="MBI1495458.1"/>
    </source>
</evidence>
<dbReference type="GO" id="GO:0008654">
    <property type="term" value="P:phospholipid biosynthetic process"/>
    <property type="evidence" value="ECO:0007669"/>
    <property type="project" value="InterPro"/>
</dbReference>
<keyword evidence="3" id="KW-0472">Membrane</keyword>
<evidence type="ECO:0000256" key="3">
    <source>
        <dbReference type="SAM" id="Phobius"/>
    </source>
</evidence>
<comment type="caution">
    <text evidence="4">The sequence shown here is derived from an EMBL/GenBank/DDBJ whole genome shotgun (WGS) entry which is preliminary data.</text>
</comment>
<keyword evidence="3" id="KW-0812">Transmembrane</keyword>
<reference evidence="4" key="1">
    <citation type="submission" date="2020-10" db="EMBL/GenBank/DDBJ databases">
        <title>Paenihalocynthiibacter styelae gen. nov., sp. nov., isolated from stalked sea squirt Styela clava.</title>
        <authorList>
            <person name="Kim Y.-O."/>
            <person name="Yoon J.-H."/>
        </authorList>
    </citation>
    <scope>NUCLEOTIDE SEQUENCE</scope>
    <source>
        <strain evidence="4">MYP1-1</strain>
    </source>
</reference>
<organism evidence="4 5">
    <name type="scientific">Halocynthiibacter styelae</name>
    <dbReference type="NCBI Taxonomy" id="2761955"/>
    <lineage>
        <taxon>Bacteria</taxon>
        <taxon>Pseudomonadati</taxon>
        <taxon>Pseudomonadota</taxon>
        <taxon>Alphaproteobacteria</taxon>
        <taxon>Rhodobacterales</taxon>
        <taxon>Paracoccaceae</taxon>
        <taxon>Halocynthiibacter</taxon>
    </lineage>
</organism>
<keyword evidence="1 2" id="KW-0808">Transferase</keyword>
<dbReference type="GO" id="GO:0016020">
    <property type="term" value="C:membrane"/>
    <property type="evidence" value="ECO:0007669"/>
    <property type="project" value="InterPro"/>
</dbReference>
<dbReference type="RefSeq" id="WP_228850159.1">
    <property type="nucleotide sequence ID" value="NZ_JADCKQ010000020.1"/>
</dbReference>
<dbReference type="InterPro" id="IPR000462">
    <property type="entry name" value="CDP-OH_P_trans"/>
</dbReference>
<evidence type="ECO:0000313" key="5">
    <source>
        <dbReference type="Proteomes" id="UP000640583"/>
    </source>
</evidence>
<sequence length="255" mass="28270">MNEKFKNLWETKTKNDEWWSSFVTAPLGIVLNYIAVEYKCITPNRITLASFLVAITAAICVVAGGSWNFVIGAILIHFSHVLDCMDGQIARYRKVSSSVGSYFDRLTDQIQVIIWFGAAGYSASVQSGNAMPIYLSFIGVTFYSLRGYAKYVAIEIETANDPSFPTKMAQVTNQPATAGLGFSAKENLIWFAREQPKILAFNEGVFIFMLSAGLVLDALTPMLWIFALSQLAHGLFRPLQHGCQISKNSKSPVRK</sequence>
<evidence type="ECO:0000256" key="1">
    <source>
        <dbReference type="ARBA" id="ARBA00022679"/>
    </source>
</evidence>
<keyword evidence="3" id="KW-1133">Transmembrane helix</keyword>
<dbReference type="Proteomes" id="UP000640583">
    <property type="component" value="Unassembled WGS sequence"/>
</dbReference>
<feature type="transmembrane region" description="Helical" evidence="3">
    <location>
        <begin position="18"/>
        <end position="36"/>
    </location>
</feature>
<dbReference type="AlphaFoldDB" id="A0A8J7IL88"/>
<dbReference type="Pfam" id="PF01066">
    <property type="entry name" value="CDP-OH_P_transf"/>
    <property type="match status" value="1"/>
</dbReference>
<protein>
    <submittedName>
        <fullName evidence="4">CDP-alcohol phosphatidyltransferase family protein</fullName>
    </submittedName>
</protein>
<keyword evidence="5" id="KW-1185">Reference proteome</keyword>
<dbReference type="EMBL" id="JADCKQ010000020">
    <property type="protein sequence ID" value="MBI1495458.1"/>
    <property type="molecule type" value="Genomic_DNA"/>
</dbReference>
<accession>A0A8J7IL88</accession>
<gene>
    <name evidence="4" type="ORF">H1D41_17605</name>
</gene>
<dbReference type="GO" id="GO:0016780">
    <property type="term" value="F:phosphotransferase activity, for other substituted phosphate groups"/>
    <property type="evidence" value="ECO:0007669"/>
    <property type="project" value="InterPro"/>
</dbReference>
<feature type="transmembrane region" description="Helical" evidence="3">
    <location>
        <begin position="48"/>
        <end position="76"/>
    </location>
</feature>
<comment type="similarity">
    <text evidence="2">Belongs to the CDP-alcohol phosphatidyltransferase class-I family.</text>
</comment>
<name>A0A8J7IL88_9RHOB</name>
<dbReference type="InterPro" id="IPR048254">
    <property type="entry name" value="CDP_ALCOHOL_P_TRANSF_CS"/>
</dbReference>
<dbReference type="Gene3D" id="1.20.120.1760">
    <property type="match status" value="1"/>
</dbReference>
<dbReference type="PROSITE" id="PS00379">
    <property type="entry name" value="CDP_ALCOHOL_P_TRANSF"/>
    <property type="match status" value="1"/>
</dbReference>
<proteinExistence type="inferred from homology"/>
<feature type="transmembrane region" description="Helical" evidence="3">
    <location>
        <begin position="205"/>
        <end position="227"/>
    </location>
</feature>
<dbReference type="InterPro" id="IPR043130">
    <property type="entry name" value="CDP-OH_PTrfase_TM_dom"/>
</dbReference>